<keyword evidence="2" id="KW-1185">Reference proteome</keyword>
<dbReference type="EMBL" id="JAFREP010000041">
    <property type="protein sequence ID" value="MBO1322716.1"/>
    <property type="molecule type" value="Genomic_DNA"/>
</dbReference>
<dbReference type="AlphaFoldDB" id="A0A8J7U8M4"/>
<gene>
    <name evidence="1" type="ORF">J3U88_29865</name>
</gene>
<sequence>MKAQLAFWSLFFLSGGAHLWSAEPVESTTRIFKDREGQPLATQDDREILAFLKDAEITSSEPISDGITKPFRVEMKGANLSGRAIFRYGETKGKKAVIDGELHLNFHDSAGFEVAAYQMSEMMGLHKVPPATIREHLGRPGSVQLWIEKAKTRKQQILDREIDPNEVDQRLEEHQMKAFDFLIYNFDRHPGNVLVDSEGFTWWIDHTRSFKPETKVPFLKQVNHIGATFFARLQEVSDKEIRTAMKPYLSDLQLGALLKRRRKLVRHFKNLIKKYGEATVIALP</sequence>
<evidence type="ECO:0000313" key="1">
    <source>
        <dbReference type="EMBL" id="MBO1322716.1"/>
    </source>
</evidence>
<accession>A0A8J7U8M4</accession>
<name>A0A8J7U8M4_9BACT</name>
<reference evidence="1" key="1">
    <citation type="submission" date="2021-03" db="EMBL/GenBank/DDBJ databases">
        <authorList>
            <person name="Wang G."/>
        </authorList>
    </citation>
    <scope>NUCLEOTIDE SEQUENCE</scope>
    <source>
        <strain evidence="1">KCTC 12899</strain>
    </source>
</reference>
<organism evidence="1 2">
    <name type="scientific">Acanthopleuribacter pedis</name>
    <dbReference type="NCBI Taxonomy" id="442870"/>
    <lineage>
        <taxon>Bacteria</taxon>
        <taxon>Pseudomonadati</taxon>
        <taxon>Acidobacteriota</taxon>
        <taxon>Holophagae</taxon>
        <taxon>Acanthopleuribacterales</taxon>
        <taxon>Acanthopleuribacteraceae</taxon>
        <taxon>Acanthopleuribacter</taxon>
    </lineage>
</organism>
<dbReference type="RefSeq" id="WP_207862689.1">
    <property type="nucleotide sequence ID" value="NZ_JAFREP010000041.1"/>
</dbReference>
<evidence type="ECO:0008006" key="3">
    <source>
        <dbReference type="Google" id="ProtNLM"/>
    </source>
</evidence>
<protein>
    <recommendedName>
        <fullName evidence="3">PI3K/PI4K catalytic domain-containing protein</fullName>
    </recommendedName>
</protein>
<comment type="caution">
    <text evidence="1">The sequence shown here is derived from an EMBL/GenBank/DDBJ whole genome shotgun (WGS) entry which is preliminary data.</text>
</comment>
<evidence type="ECO:0000313" key="2">
    <source>
        <dbReference type="Proteomes" id="UP000664417"/>
    </source>
</evidence>
<dbReference type="Proteomes" id="UP000664417">
    <property type="component" value="Unassembled WGS sequence"/>
</dbReference>
<proteinExistence type="predicted"/>